<sequence length="302" mass="32141">MKTASTALINLFASDTPFEQFDLYTITLTSGLVLRYSTCSFDVLVGRGLPWLCARSVGGVQIDEQGDGGPRAHWTSGFSTGTWSVIVAPRDTDLIGNHSWLAAVNAGILDEAIVRVDRGYVAAWPLLPTLTLVPVGLVNVFYGRVAEVDFGRSSVMININDPRELLDVDMPRNVYGSGCGYALFDSGCTLSKAAFALPLTITGVTGINTIQTNSSKADGYFSLGSVRFTSGGNSGLQMMVRASFLAGGEMDLMAPLPFTINVGDTLTAYPGCDKQFATCAQKFNNLPNFGGFPFIPAVETAV</sequence>
<keyword evidence="3" id="KW-1185">Reference proteome</keyword>
<dbReference type="EMBL" id="CP088100">
    <property type="protein sequence ID" value="UFW91060.1"/>
    <property type="molecule type" value="Genomic_DNA"/>
</dbReference>
<dbReference type="Pfam" id="PF09931">
    <property type="entry name" value="Phage_phiJL001_Gp84_N"/>
    <property type="match status" value="1"/>
</dbReference>
<name>A0ABY3QYF5_9BRAD</name>
<dbReference type="RefSeq" id="WP_231145089.1">
    <property type="nucleotide sequence ID" value="NZ_CP088100.1"/>
</dbReference>
<organism evidence="2 3">
    <name type="scientific">Bradyrhizobium barranii</name>
    <dbReference type="NCBI Taxonomy" id="2992140"/>
    <lineage>
        <taxon>Bacteria</taxon>
        <taxon>Pseudomonadati</taxon>
        <taxon>Pseudomonadota</taxon>
        <taxon>Alphaproteobacteria</taxon>
        <taxon>Hyphomicrobiales</taxon>
        <taxon>Nitrobacteraceae</taxon>
        <taxon>Bradyrhizobium</taxon>
    </lineage>
</organism>
<proteinExistence type="predicted"/>
<evidence type="ECO:0000259" key="1">
    <source>
        <dbReference type="Pfam" id="PF09356"/>
    </source>
</evidence>
<dbReference type="Proteomes" id="UP001430990">
    <property type="component" value="Chromosome"/>
</dbReference>
<accession>A0ABY3QYF5</accession>
<feature type="domain" description="Bacteriophage phiJL001 Gp84 C-terminal" evidence="1">
    <location>
        <begin position="219"/>
        <end position="297"/>
    </location>
</feature>
<protein>
    <submittedName>
        <fullName evidence="2">DUF2163 domain-containing protein</fullName>
    </submittedName>
</protein>
<reference evidence="2" key="1">
    <citation type="submission" date="2021-11" db="EMBL/GenBank/DDBJ databases">
        <title>Australian commercial rhizobial inoculants.</title>
        <authorList>
            <person name="Kohlmeier M.G."/>
            <person name="O'Hara G.W."/>
            <person name="Colombi E."/>
            <person name="Ramsay J.P."/>
            <person name="Terpolilli J."/>
        </authorList>
    </citation>
    <scope>NUCLEOTIDE SEQUENCE</scope>
    <source>
        <strain evidence="2">CC829</strain>
    </source>
</reference>
<dbReference type="NCBIfam" id="TIGR02218">
    <property type="entry name" value="phg_TIGR02218"/>
    <property type="match status" value="1"/>
</dbReference>
<dbReference type="InterPro" id="IPR011928">
    <property type="entry name" value="Phage_phiJL001_Gp84"/>
</dbReference>
<dbReference type="InterPro" id="IPR018964">
    <property type="entry name" value="Phage_phiJL001_Gp84_C"/>
</dbReference>
<evidence type="ECO:0000313" key="2">
    <source>
        <dbReference type="EMBL" id="UFW91060.1"/>
    </source>
</evidence>
<gene>
    <name evidence="2" type="ORF">BjapCC829_21980</name>
</gene>
<dbReference type="Pfam" id="PF09356">
    <property type="entry name" value="Phage_BR0599"/>
    <property type="match status" value="1"/>
</dbReference>
<evidence type="ECO:0000313" key="3">
    <source>
        <dbReference type="Proteomes" id="UP001430990"/>
    </source>
</evidence>